<dbReference type="GO" id="GO:0042597">
    <property type="term" value="C:periplasmic space"/>
    <property type="evidence" value="ECO:0007669"/>
    <property type="project" value="UniProtKB-ARBA"/>
</dbReference>
<evidence type="ECO:0000313" key="2">
    <source>
        <dbReference type="EMBL" id="MBG6083594.1"/>
    </source>
</evidence>
<dbReference type="Pfam" id="PF00496">
    <property type="entry name" value="SBP_bac_5"/>
    <property type="match status" value="1"/>
</dbReference>
<dbReference type="RefSeq" id="WP_196835011.1">
    <property type="nucleotide sequence ID" value="NZ_JADOTZ010000001.1"/>
</dbReference>
<dbReference type="InterPro" id="IPR000914">
    <property type="entry name" value="SBP_5_dom"/>
</dbReference>
<feature type="domain" description="Solute-binding protein family 5" evidence="1">
    <location>
        <begin position="35"/>
        <end position="428"/>
    </location>
</feature>
<reference evidence="2" key="1">
    <citation type="submission" date="2020-11" db="EMBL/GenBank/DDBJ databases">
        <title>Sequencing the genomes of 1000 actinobacteria strains.</title>
        <authorList>
            <person name="Klenk H.-P."/>
        </authorList>
    </citation>
    <scope>NUCLEOTIDE SEQUENCE</scope>
    <source>
        <strain evidence="2">DSM 26152</strain>
    </source>
</reference>
<protein>
    <submittedName>
        <fullName evidence="2">Peptide/nickel transport system substrate-binding protein</fullName>
    </submittedName>
</protein>
<evidence type="ECO:0000313" key="3">
    <source>
        <dbReference type="Proteomes" id="UP000625033"/>
    </source>
</evidence>
<dbReference type="Proteomes" id="UP000625033">
    <property type="component" value="Unassembled WGS sequence"/>
</dbReference>
<evidence type="ECO:0000259" key="1">
    <source>
        <dbReference type="Pfam" id="PF00496"/>
    </source>
</evidence>
<dbReference type="Gene3D" id="3.40.190.10">
    <property type="entry name" value="Periplasmic binding protein-like II"/>
    <property type="match status" value="1"/>
</dbReference>
<dbReference type="GO" id="GO:0015833">
    <property type="term" value="P:peptide transport"/>
    <property type="evidence" value="ECO:0007669"/>
    <property type="project" value="TreeGrafter"/>
</dbReference>
<dbReference type="SUPFAM" id="SSF53850">
    <property type="entry name" value="Periplasmic binding protein-like II"/>
    <property type="match status" value="1"/>
</dbReference>
<dbReference type="Gene3D" id="3.10.105.10">
    <property type="entry name" value="Dipeptide-binding Protein, Domain 3"/>
    <property type="match status" value="1"/>
</dbReference>
<dbReference type="EMBL" id="JADOTZ010000001">
    <property type="protein sequence ID" value="MBG6083594.1"/>
    <property type="molecule type" value="Genomic_DNA"/>
</dbReference>
<name>A0A931D397_9MICC</name>
<proteinExistence type="predicted"/>
<accession>A0A931D397</accession>
<dbReference type="PIRSF" id="PIRSF002741">
    <property type="entry name" value="MppA"/>
    <property type="match status" value="1"/>
</dbReference>
<organism evidence="2 3">
    <name type="scientific">Zhihengliuella flava</name>
    <dbReference type="NCBI Taxonomy" id="1285193"/>
    <lineage>
        <taxon>Bacteria</taxon>
        <taxon>Bacillati</taxon>
        <taxon>Actinomycetota</taxon>
        <taxon>Actinomycetes</taxon>
        <taxon>Micrococcales</taxon>
        <taxon>Micrococcaceae</taxon>
        <taxon>Zhihengliuella</taxon>
    </lineage>
</organism>
<dbReference type="GO" id="GO:1904680">
    <property type="term" value="F:peptide transmembrane transporter activity"/>
    <property type="evidence" value="ECO:0007669"/>
    <property type="project" value="TreeGrafter"/>
</dbReference>
<dbReference type="InterPro" id="IPR039424">
    <property type="entry name" value="SBP_5"/>
</dbReference>
<comment type="caution">
    <text evidence="2">The sequence shown here is derived from an EMBL/GenBank/DDBJ whole genome shotgun (WGS) entry which is preliminary data.</text>
</comment>
<dbReference type="PANTHER" id="PTHR30290">
    <property type="entry name" value="PERIPLASMIC BINDING COMPONENT OF ABC TRANSPORTER"/>
    <property type="match status" value="1"/>
</dbReference>
<keyword evidence="3" id="KW-1185">Reference proteome</keyword>
<dbReference type="InterPro" id="IPR030678">
    <property type="entry name" value="Peptide/Ni-bd"/>
</dbReference>
<dbReference type="GO" id="GO:0043190">
    <property type="term" value="C:ATP-binding cassette (ABC) transporter complex"/>
    <property type="evidence" value="ECO:0007669"/>
    <property type="project" value="InterPro"/>
</dbReference>
<dbReference type="Gene3D" id="3.90.76.10">
    <property type="entry name" value="Dipeptide-binding Protein, Domain 1"/>
    <property type="match status" value="1"/>
</dbReference>
<gene>
    <name evidence="2" type="ORF">IW252_000361</name>
</gene>
<dbReference type="AlphaFoldDB" id="A0A931D397"/>
<sequence length="509" mass="55617">MPLSLDPAVVTDTESHRVTRQIFEGLVGVDPASGEPRPLLATKWNVSGDGLTYRFTIREGVTFHDGSELTADVVVHNFERWASLTEDPDSNDALSFNAVFHHRASELPAPNAEAPSLGDLTDSILNESPEIPDSIAEGESYFAGCHAEDAHTFVLELNAPLTGLVQALTIPGLAMAAVGSTAEQPLGSGPYEFVETGDGRYSLARFADHWGGTEGVETVEFRVLRDGPSRLRSLLNGSLDGYDAVTTREMRELVRSGQQILQRDPFSVLYLGMNQSSGPLADVLVRRAVSHAIRRNDLLADHFIAGSEEARSFLPPSLGVENPHSYYAYDLDEAQRLLEEADYDGEEIEFLYPLNVTRGYLPLPELTYAVLAAQLTEAGFKIKPVPLGWSDGYLEAIYSQEHTGFHLLGWSGSYRDPDHFLSSIFASAELQFGYDSSRLRRHIASARSMPDSAERTALYGAISELIAQDLPALPLAYPISALTVTPSVTTYPVSPVLDEVIDNVRMTTS</sequence>